<dbReference type="Proteomes" id="UP000275385">
    <property type="component" value="Unassembled WGS sequence"/>
</dbReference>
<dbReference type="AlphaFoldDB" id="A0A420YI16"/>
<organism evidence="2 3">
    <name type="scientific">Coniochaeta pulveracea</name>
    <dbReference type="NCBI Taxonomy" id="177199"/>
    <lineage>
        <taxon>Eukaryota</taxon>
        <taxon>Fungi</taxon>
        <taxon>Dikarya</taxon>
        <taxon>Ascomycota</taxon>
        <taxon>Pezizomycotina</taxon>
        <taxon>Sordariomycetes</taxon>
        <taxon>Sordariomycetidae</taxon>
        <taxon>Coniochaetales</taxon>
        <taxon>Coniochaetaceae</taxon>
        <taxon>Coniochaeta</taxon>
    </lineage>
</organism>
<keyword evidence="3" id="KW-1185">Reference proteome</keyword>
<evidence type="ECO:0000313" key="3">
    <source>
        <dbReference type="Proteomes" id="UP000275385"/>
    </source>
</evidence>
<name>A0A420YI16_9PEZI</name>
<evidence type="ECO:0000256" key="1">
    <source>
        <dbReference type="SAM" id="MobiDB-lite"/>
    </source>
</evidence>
<feature type="compositionally biased region" description="Basic residues" evidence="1">
    <location>
        <begin position="61"/>
        <end position="73"/>
    </location>
</feature>
<proteinExistence type="predicted"/>
<feature type="compositionally biased region" description="Low complexity" evidence="1">
    <location>
        <begin position="136"/>
        <end position="149"/>
    </location>
</feature>
<gene>
    <name evidence="2" type="ORF">DL546_001135</name>
</gene>
<evidence type="ECO:0000313" key="2">
    <source>
        <dbReference type="EMBL" id="RKU47481.1"/>
    </source>
</evidence>
<accession>A0A420YI16</accession>
<protein>
    <submittedName>
        <fullName evidence="2">Uncharacterized protein</fullName>
    </submittedName>
</protein>
<reference evidence="2 3" key="1">
    <citation type="submission" date="2018-08" db="EMBL/GenBank/DDBJ databases">
        <title>Draft genome of the lignicolous fungus Coniochaeta pulveracea.</title>
        <authorList>
            <person name="Borstlap C.J."/>
            <person name="De Witt R.N."/>
            <person name="Botha A."/>
            <person name="Volschenk H."/>
        </authorList>
    </citation>
    <scope>NUCLEOTIDE SEQUENCE [LARGE SCALE GENOMIC DNA]</scope>
    <source>
        <strain evidence="2 3">CAB683</strain>
    </source>
</reference>
<feature type="region of interest" description="Disordered" evidence="1">
    <location>
        <begin position="50"/>
        <end position="92"/>
    </location>
</feature>
<dbReference type="EMBL" id="QVQW01000008">
    <property type="protein sequence ID" value="RKU47481.1"/>
    <property type="molecule type" value="Genomic_DNA"/>
</dbReference>
<feature type="region of interest" description="Disordered" evidence="1">
    <location>
        <begin position="128"/>
        <end position="153"/>
    </location>
</feature>
<sequence length="308" mass="34997">MGRNWFDSGYDSLQDGYVGGRKVEVVGHETGGVNHYAYVDERTSETHYSPHTETHTAAHQQQRHYQRSTHSTRMRSAQNVHRATRRKSEVEDLEAQAAKEAYYKQQQEYHRAAANHARAILAEGAPGYGQTDRRVSNASLNSNSSPSSSKGKGIAKDVGYLVRSKSHAVTVPKVPDKVYLPYRPPSAAEVSKPLPPASTGQGQTLVRAATEVPARRMTRSTSQRHPLLRPELIREAHEVCESTFHIAHREAIDDPEDKRPYDNPVWLEGSHEVWQEKFWGAYRQTIEKFPLVRLPDPKEEYCRRHLNK</sequence>
<comment type="caution">
    <text evidence="2">The sequence shown here is derived from an EMBL/GenBank/DDBJ whole genome shotgun (WGS) entry which is preliminary data.</text>
</comment>